<name>A0AAU9KH20_9CILI</name>
<accession>A0AAU9KH20</accession>
<dbReference type="AlphaFoldDB" id="A0AAU9KH20"/>
<dbReference type="PROSITE" id="PS50156">
    <property type="entry name" value="SSD"/>
    <property type="match status" value="1"/>
</dbReference>
<proteinExistence type="inferred from homology"/>
<keyword evidence="5" id="KW-1185">Reference proteome</keyword>
<evidence type="ECO:0000313" key="5">
    <source>
        <dbReference type="Proteomes" id="UP001162131"/>
    </source>
</evidence>
<evidence type="ECO:0000256" key="1">
    <source>
        <dbReference type="ARBA" id="ARBA00005585"/>
    </source>
</evidence>
<dbReference type="InterPro" id="IPR000731">
    <property type="entry name" value="SSD"/>
</dbReference>
<evidence type="ECO:0000259" key="3">
    <source>
        <dbReference type="PROSITE" id="PS50156"/>
    </source>
</evidence>
<feature type="transmembrane region" description="Helical" evidence="2">
    <location>
        <begin position="745"/>
        <end position="766"/>
    </location>
</feature>
<keyword evidence="2" id="KW-0812">Transmembrane</keyword>
<gene>
    <name evidence="4" type="ORF">BSTOLATCC_MIC55988</name>
</gene>
<feature type="transmembrane region" description="Helical" evidence="2">
    <location>
        <begin position="720"/>
        <end position="738"/>
    </location>
</feature>
<dbReference type="SUPFAM" id="SSF82866">
    <property type="entry name" value="Multidrug efflux transporter AcrB transmembrane domain"/>
    <property type="match status" value="2"/>
</dbReference>
<feature type="transmembrane region" description="Helical" evidence="2">
    <location>
        <begin position="415"/>
        <end position="443"/>
    </location>
</feature>
<dbReference type="InterPro" id="IPR053958">
    <property type="entry name" value="HMGCR/SNAP/NPC1-like_SSD"/>
</dbReference>
<organism evidence="4 5">
    <name type="scientific">Blepharisma stoltei</name>
    <dbReference type="NCBI Taxonomy" id="1481888"/>
    <lineage>
        <taxon>Eukaryota</taxon>
        <taxon>Sar</taxon>
        <taxon>Alveolata</taxon>
        <taxon>Ciliophora</taxon>
        <taxon>Postciliodesmatophora</taxon>
        <taxon>Heterotrichea</taxon>
        <taxon>Heterotrichida</taxon>
        <taxon>Blepharismidae</taxon>
        <taxon>Blepharisma</taxon>
    </lineage>
</organism>
<keyword evidence="2" id="KW-1133">Transmembrane helix</keyword>
<sequence>MESIEVPQITEKCAGIYSLNTCIEERLESLVSTWAKLVVKRPYIFIVLSLIIGSALTIGLYFSNVNNDVDEIWVPTDSGAKNHKDIVEKAYGKSERRYQIYITSATNNTNLLEVEPFEELITFNSQLKQLNFSGICMKINASNPCRFYEWPLGFWENFDNTIIFDAKTPYQVQYKIQSGKGLATLYPNYDDRYISIIEMLSGRLPYNLTVDSDGSNNIYYFEAMQYEYYTQPNDLSDSEISDWESELRDFVKKFNEKSMYITADLYFLGLVKSDFVDSLSFDLVLYAGAMVFIFLYSFFIIGKCHPTLCRFPLTLAMIISYAVAILEALGIMGYAGFELISSNLAISFFLAIETVLYCSYLVRSIENISIEPGETIYYDRKFVFGFKTVGVSLFKTMLITVTAFSIGSISKFPAISSFCTASAIATIFLYFNCMTLFSACLFYDFKRVLQNKRDCCGQCLCSPKSILCCKGKCAANSLDQEISIFQLFIEYKIVKLLLKKSMIYFVILIYLGIIAAGIAGIFQINQELKVDWLVKNHSSQIKSAIDIKDKYFGDRGHIVGFYMTNTDFSSKSSQLRMIDLSNAMRNCDGCNKKWIKDGTVQSFYDSLIDWVGQSFCKIDNSNQAVTLESGVIPQFWFNSCLQQFLQTPLGKYYSNDLIMKNGSLDTARFSARLKFVSTKSDCVQLKFDLSDISDKGPGYTFPYNKNFLYYAQLESLSNDFLIFCLIVILSAGCYTLFLTVFPSSIVLLVVNILAIELGAIFSMWVLDVAFNVVSVLHLYMIAIVACEFSAHIIHSFIAQPGSKKYRLKFMFKYIGSSLPHVVLSVFIAILAFLIPTESYIFSVWAKIWGSSMAFILFDCFFALPILLSLFGPQTVTLDELSSKVETDENAQRKIEVMDYQWAKKESVEYLKENNDDNVRFNISDSTFVENNEKVIFYK</sequence>
<evidence type="ECO:0000256" key="2">
    <source>
        <dbReference type="SAM" id="Phobius"/>
    </source>
</evidence>
<feature type="domain" description="SSD" evidence="3">
    <location>
        <begin position="282"/>
        <end position="443"/>
    </location>
</feature>
<feature type="transmembrane region" description="Helical" evidence="2">
    <location>
        <begin position="847"/>
        <end position="870"/>
    </location>
</feature>
<dbReference type="Pfam" id="PF12349">
    <property type="entry name" value="Sterol-sensing"/>
    <property type="match status" value="1"/>
</dbReference>
<dbReference type="EMBL" id="CAJZBQ010000054">
    <property type="protein sequence ID" value="CAG9332543.1"/>
    <property type="molecule type" value="Genomic_DNA"/>
</dbReference>
<protein>
    <recommendedName>
        <fullName evidence="3">SSD domain-containing protein</fullName>
    </recommendedName>
</protein>
<feature type="transmembrane region" description="Helical" evidence="2">
    <location>
        <begin position="502"/>
        <end position="522"/>
    </location>
</feature>
<dbReference type="PANTHER" id="PTHR10796:SF92">
    <property type="entry name" value="PATCHED-RELATED, ISOFORM A"/>
    <property type="match status" value="1"/>
</dbReference>
<feature type="transmembrane region" description="Helical" evidence="2">
    <location>
        <begin position="778"/>
        <end position="798"/>
    </location>
</feature>
<reference evidence="4" key="1">
    <citation type="submission" date="2021-09" db="EMBL/GenBank/DDBJ databases">
        <authorList>
            <consortium name="AG Swart"/>
            <person name="Singh M."/>
            <person name="Singh A."/>
            <person name="Seah K."/>
            <person name="Emmerich C."/>
        </authorList>
    </citation>
    <scope>NUCLEOTIDE SEQUENCE</scope>
    <source>
        <strain evidence="4">ATCC30299</strain>
    </source>
</reference>
<feature type="transmembrane region" description="Helical" evidence="2">
    <location>
        <begin position="313"/>
        <end position="337"/>
    </location>
</feature>
<feature type="transmembrane region" description="Helical" evidence="2">
    <location>
        <begin position="810"/>
        <end position="835"/>
    </location>
</feature>
<keyword evidence="2" id="KW-0472">Membrane</keyword>
<feature type="transmembrane region" description="Helical" evidence="2">
    <location>
        <begin position="382"/>
        <end position="409"/>
    </location>
</feature>
<comment type="caution">
    <text evidence="4">The sequence shown here is derived from an EMBL/GenBank/DDBJ whole genome shotgun (WGS) entry which is preliminary data.</text>
</comment>
<dbReference type="Proteomes" id="UP001162131">
    <property type="component" value="Unassembled WGS sequence"/>
</dbReference>
<evidence type="ECO:0000313" key="4">
    <source>
        <dbReference type="EMBL" id="CAG9332543.1"/>
    </source>
</evidence>
<feature type="transmembrane region" description="Helical" evidence="2">
    <location>
        <begin position="343"/>
        <end position="362"/>
    </location>
</feature>
<dbReference type="PANTHER" id="PTHR10796">
    <property type="entry name" value="PATCHED-RELATED"/>
    <property type="match status" value="1"/>
</dbReference>
<dbReference type="Gene3D" id="1.20.1640.10">
    <property type="entry name" value="Multidrug efflux transporter AcrB transmembrane domain"/>
    <property type="match status" value="2"/>
</dbReference>
<dbReference type="InterPro" id="IPR051697">
    <property type="entry name" value="Patched_domain-protein"/>
</dbReference>
<feature type="transmembrane region" description="Helical" evidence="2">
    <location>
        <begin position="283"/>
        <end position="301"/>
    </location>
</feature>
<feature type="transmembrane region" description="Helical" evidence="2">
    <location>
        <begin position="43"/>
        <end position="62"/>
    </location>
</feature>
<comment type="similarity">
    <text evidence="1">Belongs to the patched family.</text>
</comment>
<dbReference type="GO" id="GO:0016020">
    <property type="term" value="C:membrane"/>
    <property type="evidence" value="ECO:0007669"/>
    <property type="project" value="TreeGrafter"/>
</dbReference>